<dbReference type="AlphaFoldDB" id="A0A2B4RWY3"/>
<dbReference type="STRING" id="50429.A0A2B4RWY3"/>
<keyword evidence="2" id="KW-1185">Reference proteome</keyword>
<dbReference type="EMBL" id="LSMT01000305">
    <property type="protein sequence ID" value="PFX20755.1"/>
    <property type="molecule type" value="Genomic_DNA"/>
</dbReference>
<dbReference type="PANTHER" id="PTHR21446">
    <property type="entry name" value="DUF3504 DOMAIN-CONTAINING PROTEIN"/>
    <property type="match status" value="1"/>
</dbReference>
<dbReference type="Proteomes" id="UP000225706">
    <property type="component" value="Unassembled WGS sequence"/>
</dbReference>
<evidence type="ECO:0000313" key="1">
    <source>
        <dbReference type="EMBL" id="PFX20755.1"/>
    </source>
</evidence>
<reference evidence="2" key="1">
    <citation type="journal article" date="2017" name="bioRxiv">
        <title>Comparative analysis of the genomes of Stylophora pistillata and Acropora digitifera provides evidence for extensive differences between species of corals.</title>
        <authorList>
            <person name="Voolstra C.R."/>
            <person name="Li Y."/>
            <person name="Liew Y.J."/>
            <person name="Baumgarten S."/>
            <person name="Zoccola D."/>
            <person name="Flot J.-F."/>
            <person name="Tambutte S."/>
            <person name="Allemand D."/>
            <person name="Aranda M."/>
        </authorList>
    </citation>
    <scope>NUCLEOTIDE SEQUENCE [LARGE SCALE GENOMIC DNA]</scope>
</reference>
<dbReference type="InterPro" id="IPR052787">
    <property type="entry name" value="MAVS"/>
</dbReference>
<name>A0A2B4RWY3_STYPI</name>
<accession>A0A2B4RWY3</accession>
<protein>
    <submittedName>
        <fullName evidence="1">Uncharacterized protein</fullName>
    </submittedName>
</protein>
<gene>
    <name evidence="1" type="ORF">AWC38_SpisGene14781</name>
</gene>
<comment type="caution">
    <text evidence="1">The sequence shown here is derived from an EMBL/GenBank/DDBJ whole genome shotgun (WGS) entry which is preliminary data.</text>
</comment>
<sequence length="251" mass="28768">MESKLSLHLPIFNIADQISNFSLGFLFDPEVLCDLEDERENELLASIDLKDTVNDNATYALNESEVSNEVNYEHNERGGNLTRQRFKNMSSAAIDDIITGAETKKAKQFTKWAIRVFEAWCSERKVAKNLHEMNNTELDLNLRYFYAEARTKDGALYSRSSLLGLRNAIERYLNNPPFNRGISISKGTDFQASSKLPQSQIKLNKCEKKENTKHKPPIPVADLQKLKSSNTIRGDNPWGLLWNIWLHITLY</sequence>
<organism evidence="1 2">
    <name type="scientific">Stylophora pistillata</name>
    <name type="common">Smooth cauliflower coral</name>
    <dbReference type="NCBI Taxonomy" id="50429"/>
    <lineage>
        <taxon>Eukaryota</taxon>
        <taxon>Metazoa</taxon>
        <taxon>Cnidaria</taxon>
        <taxon>Anthozoa</taxon>
        <taxon>Hexacorallia</taxon>
        <taxon>Scleractinia</taxon>
        <taxon>Astrocoeniina</taxon>
        <taxon>Pocilloporidae</taxon>
        <taxon>Stylophora</taxon>
    </lineage>
</organism>
<dbReference type="OrthoDB" id="5982522at2759"/>
<evidence type="ECO:0000313" key="2">
    <source>
        <dbReference type="Proteomes" id="UP000225706"/>
    </source>
</evidence>
<dbReference type="PANTHER" id="PTHR21446:SF12">
    <property type="entry name" value="POTASSIUM CHANNEL TETRAMERIZATION DOMAIN CONTAINING 1"/>
    <property type="match status" value="1"/>
</dbReference>
<proteinExistence type="predicted"/>